<dbReference type="SUPFAM" id="SSF52540">
    <property type="entry name" value="P-loop containing nucleoside triphosphate hydrolases"/>
    <property type="match status" value="1"/>
</dbReference>
<dbReference type="InterPro" id="IPR008145">
    <property type="entry name" value="GK/Ca_channel_bsu"/>
</dbReference>
<dbReference type="Gene3D" id="3.40.50.300">
    <property type="entry name" value="P-loop containing nucleotide triphosphate hydrolases"/>
    <property type="match status" value="1"/>
</dbReference>
<organism evidence="2 3">
    <name type="scientific">Candidatus Dojkabacteria bacterium</name>
    <dbReference type="NCBI Taxonomy" id="2099670"/>
    <lineage>
        <taxon>Bacteria</taxon>
        <taxon>Candidatus Dojkabacteria</taxon>
    </lineage>
</organism>
<dbReference type="AlphaFoldDB" id="A0A955L891"/>
<evidence type="ECO:0000259" key="1">
    <source>
        <dbReference type="PROSITE" id="PS50052"/>
    </source>
</evidence>
<sequence length="203" mass="23321">MSNFAISGTSGVGKSYLEQILKNDYGFYPVPKYTTRDLRESEVGSKDIFSVSVEEFDTLASSDFFFTLDYHNNKYGWKNSDLDMHASKHATIGITIDSVRKLLDLGISFVPVLLTVSEDRIGLLESRIKIRERFEDLTEEERVEAQLRIVERLDLARNEMAKIESLVPRIRKAGGEVFEIMDDTTLQQEVIPWILDMCRNKEN</sequence>
<dbReference type="EMBL" id="JAGQLH010000052">
    <property type="protein sequence ID" value="MCA9385883.1"/>
    <property type="molecule type" value="Genomic_DNA"/>
</dbReference>
<reference evidence="2" key="1">
    <citation type="submission" date="2020-04" db="EMBL/GenBank/DDBJ databases">
        <authorList>
            <person name="Zhang T."/>
        </authorList>
    </citation>
    <scope>NUCLEOTIDE SEQUENCE</scope>
    <source>
        <strain evidence="2">HKST-UBA11</strain>
    </source>
</reference>
<dbReference type="Pfam" id="PF00625">
    <property type="entry name" value="Guanylate_kin"/>
    <property type="match status" value="1"/>
</dbReference>
<proteinExistence type="predicted"/>
<accession>A0A955L891</accession>
<evidence type="ECO:0000313" key="2">
    <source>
        <dbReference type="EMBL" id="MCA9385883.1"/>
    </source>
</evidence>
<dbReference type="InterPro" id="IPR008144">
    <property type="entry name" value="Guanylate_kin-like_dom"/>
</dbReference>
<dbReference type="PROSITE" id="PS50052">
    <property type="entry name" value="GUANYLATE_KINASE_2"/>
    <property type="match status" value="1"/>
</dbReference>
<protein>
    <recommendedName>
        <fullName evidence="1">Guanylate kinase-like domain-containing protein</fullName>
    </recommendedName>
</protein>
<dbReference type="InterPro" id="IPR027417">
    <property type="entry name" value="P-loop_NTPase"/>
</dbReference>
<dbReference type="Proteomes" id="UP000754563">
    <property type="component" value="Unassembled WGS sequence"/>
</dbReference>
<evidence type="ECO:0000313" key="3">
    <source>
        <dbReference type="Proteomes" id="UP000754563"/>
    </source>
</evidence>
<gene>
    <name evidence="2" type="ORF">KC717_04520</name>
</gene>
<reference evidence="2" key="2">
    <citation type="journal article" date="2021" name="Microbiome">
        <title>Successional dynamics and alternative stable states in a saline activated sludge microbial community over 9 years.</title>
        <authorList>
            <person name="Wang Y."/>
            <person name="Ye J."/>
            <person name="Ju F."/>
            <person name="Liu L."/>
            <person name="Boyd J.A."/>
            <person name="Deng Y."/>
            <person name="Parks D.H."/>
            <person name="Jiang X."/>
            <person name="Yin X."/>
            <person name="Woodcroft B.J."/>
            <person name="Tyson G.W."/>
            <person name="Hugenholtz P."/>
            <person name="Polz M.F."/>
            <person name="Zhang T."/>
        </authorList>
    </citation>
    <scope>NUCLEOTIDE SEQUENCE</scope>
    <source>
        <strain evidence="2">HKST-UBA11</strain>
    </source>
</reference>
<name>A0A955L891_9BACT</name>
<feature type="domain" description="Guanylate kinase-like" evidence="1">
    <location>
        <begin position="1"/>
        <end position="196"/>
    </location>
</feature>
<comment type="caution">
    <text evidence="2">The sequence shown here is derived from an EMBL/GenBank/DDBJ whole genome shotgun (WGS) entry which is preliminary data.</text>
</comment>